<comment type="caution">
    <text evidence="1">The sequence shown here is derived from an EMBL/GenBank/DDBJ whole genome shotgun (WGS) entry which is preliminary data.</text>
</comment>
<proteinExistence type="predicted"/>
<dbReference type="Proteomes" id="UP000229970">
    <property type="component" value="Unassembled WGS sequence"/>
</dbReference>
<organism evidence="1 2">
    <name type="scientific">Snodgrassella alvi</name>
    <dbReference type="NCBI Taxonomy" id="1196083"/>
    <lineage>
        <taxon>Bacteria</taxon>
        <taxon>Pseudomonadati</taxon>
        <taxon>Pseudomonadota</taxon>
        <taxon>Betaproteobacteria</taxon>
        <taxon>Neisseriales</taxon>
        <taxon>Neisseriaceae</taxon>
        <taxon>Snodgrassella</taxon>
    </lineage>
</organism>
<evidence type="ECO:0000313" key="1">
    <source>
        <dbReference type="EMBL" id="PIT49296.1"/>
    </source>
</evidence>
<gene>
    <name evidence="1" type="ORF">BHC46_01490</name>
</gene>
<dbReference type="PANTHER" id="PTHR35175:SF1">
    <property type="entry name" value="OXIDOREDUCTASE"/>
    <property type="match status" value="1"/>
</dbReference>
<dbReference type="RefSeq" id="WP_037407584.1">
    <property type="nucleotide sequence ID" value="NZ_MEIP01000010.1"/>
</dbReference>
<dbReference type="EMBL" id="MEIP01000010">
    <property type="protein sequence ID" value="PIT49296.1"/>
    <property type="molecule type" value="Genomic_DNA"/>
</dbReference>
<dbReference type="AlphaFoldDB" id="A0A066TE82"/>
<protein>
    <submittedName>
        <fullName evidence="1">Uncharacterized protein</fullName>
    </submittedName>
</protein>
<dbReference type="Pfam" id="PF06945">
    <property type="entry name" value="DUF1289"/>
    <property type="match status" value="1"/>
</dbReference>
<dbReference type="InterPro" id="IPR010710">
    <property type="entry name" value="DUF1289"/>
</dbReference>
<evidence type="ECO:0000313" key="2">
    <source>
        <dbReference type="Proteomes" id="UP000229970"/>
    </source>
</evidence>
<name>A0A066TE82_9NEIS</name>
<dbReference type="PANTHER" id="PTHR35175">
    <property type="entry name" value="DUF1289 DOMAIN-CONTAINING PROTEIN"/>
    <property type="match status" value="1"/>
</dbReference>
<reference evidence="1 2" key="1">
    <citation type="journal article" date="2017" name="MBio">
        <title>Type VI secretion-mediated competition in the bee gut microbiome.</title>
        <authorList>
            <person name="Steele M.I."/>
            <person name="Kwong W.K."/>
            <person name="Powell J.E."/>
            <person name="Whiteley M."/>
            <person name="Moran N.A."/>
        </authorList>
    </citation>
    <scope>NUCLEOTIDE SEQUENCE [LARGE SCALE GENOMIC DNA]</scope>
    <source>
        <strain evidence="1 2">Ruf1-X</strain>
    </source>
</reference>
<dbReference type="eggNOG" id="COG3313">
    <property type="taxonomic scope" value="Bacteria"/>
</dbReference>
<accession>A0A066TE82</accession>
<sequence>MEQLEFFVIPSPCRGVCESNHKGYCKGCLRSRNERLYWLRLSDMQKHNVLRLCAMRRRKLEQLLLQAQQAGSENDRLMEQLWIQADFDF</sequence>